<keyword evidence="7" id="KW-0456">Lyase</keyword>
<dbReference type="InterPro" id="IPR015421">
    <property type="entry name" value="PyrdxlP-dep_Trfase_major"/>
</dbReference>
<keyword evidence="5" id="KW-0169">Cobalamin biosynthesis</keyword>
<name>A0ABS4DZL3_9HYPH</name>
<dbReference type="Proteomes" id="UP000759443">
    <property type="component" value="Unassembled WGS sequence"/>
</dbReference>
<reference evidence="11 12" key="1">
    <citation type="submission" date="2021-03" db="EMBL/GenBank/DDBJ databases">
        <title>Genomic Encyclopedia of Type Strains, Phase IV (KMG-IV): sequencing the most valuable type-strain genomes for metagenomic binning, comparative biology and taxonomic classification.</title>
        <authorList>
            <person name="Goeker M."/>
        </authorList>
    </citation>
    <scope>NUCLEOTIDE SEQUENCE [LARGE SCALE GENOMIC DNA]</scope>
    <source>
        <strain evidence="11 12">DSM 21600</strain>
    </source>
</reference>
<dbReference type="EMBL" id="JAGGJU010000006">
    <property type="protein sequence ID" value="MBP1851121.1"/>
    <property type="molecule type" value="Genomic_DNA"/>
</dbReference>
<accession>A0ABS4DZL3</accession>
<evidence type="ECO:0000259" key="10">
    <source>
        <dbReference type="Pfam" id="PF00155"/>
    </source>
</evidence>
<evidence type="ECO:0000256" key="5">
    <source>
        <dbReference type="ARBA" id="ARBA00022573"/>
    </source>
</evidence>
<organism evidence="11 12">
    <name type="scientific">Rhizobium halophytocola</name>
    <dbReference type="NCBI Taxonomy" id="735519"/>
    <lineage>
        <taxon>Bacteria</taxon>
        <taxon>Pseudomonadati</taxon>
        <taxon>Pseudomonadota</taxon>
        <taxon>Alphaproteobacteria</taxon>
        <taxon>Hyphomicrobiales</taxon>
        <taxon>Rhizobiaceae</taxon>
        <taxon>Rhizobium/Agrobacterium group</taxon>
        <taxon>Rhizobium</taxon>
    </lineage>
</organism>
<dbReference type="EC" id="4.1.1.81" evidence="4"/>
<comment type="function">
    <text evidence="2">Decarboxylates L-threonine-O-3-phosphate to yield (R)-1-amino-2-propanol O-2-phosphate, the precursor for the linkage between the nucleotide loop and the corrin ring in cobalamin.</text>
</comment>
<dbReference type="InterPro" id="IPR005860">
    <property type="entry name" value="CobD"/>
</dbReference>
<dbReference type="PROSITE" id="PS00105">
    <property type="entry name" value="AA_TRANSFER_CLASS_1"/>
    <property type="match status" value="1"/>
</dbReference>
<evidence type="ECO:0000256" key="4">
    <source>
        <dbReference type="ARBA" id="ARBA00012285"/>
    </source>
</evidence>
<feature type="domain" description="Aminotransferase class I/classII large" evidence="10">
    <location>
        <begin position="41"/>
        <end position="314"/>
    </location>
</feature>
<dbReference type="PANTHER" id="PTHR42885">
    <property type="entry name" value="HISTIDINOL-PHOSPHATE AMINOTRANSFERASE-RELATED"/>
    <property type="match status" value="1"/>
</dbReference>
<dbReference type="PANTHER" id="PTHR42885:SF1">
    <property type="entry name" value="THREONINE-PHOSPHATE DECARBOXYLASE"/>
    <property type="match status" value="1"/>
</dbReference>
<comment type="cofactor">
    <cofactor evidence="1">
        <name>pyridoxal 5'-phosphate</name>
        <dbReference type="ChEBI" id="CHEBI:597326"/>
    </cofactor>
</comment>
<dbReference type="RefSeq" id="WP_209945506.1">
    <property type="nucleotide sequence ID" value="NZ_JAGGJU010000006.1"/>
</dbReference>
<evidence type="ECO:0000256" key="8">
    <source>
        <dbReference type="ARBA" id="ARBA00029996"/>
    </source>
</evidence>
<dbReference type="InterPro" id="IPR015424">
    <property type="entry name" value="PyrdxlP-dep_Trfase"/>
</dbReference>
<keyword evidence="6" id="KW-0663">Pyridoxal phosphate</keyword>
<dbReference type="SUPFAM" id="SSF53383">
    <property type="entry name" value="PLP-dependent transferases"/>
    <property type="match status" value="1"/>
</dbReference>
<dbReference type="InterPro" id="IPR004838">
    <property type="entry name" value="NHTrfase_class1_PyrdxlP-BS"/>
</dbReference>
<evidence type="ECO:0000256" key="3">
    <source>
        <dbReference type="ARBA" id="ARBA00004953"/>
    </source>
</evidence>
<comment type="catalytic activity">
    <reaction evidence="9">
        <text>O-phospho-L-threonine + H(+) = (R)-1-aminopropan-2-yl phosphate + CO2</text>
        <dbReference type="Rhea" id="RHEA:11492"/>
        <dbReference type="ChEBI" id="CHEBI:15378"/>
        <dbReference type="ChEBI" id="CHEBI:16526"/>
        <dbReference type="ChEBI" id="CHEBI:58563"/>
        <dbReference type="ChEBI" id="CHEBI:58675"/>
        <dbReference type="EC" id="4.1.1.81"/>
    </reaction>
</comment>
<dbReference type="InterPro" id="IPR004839">
    <property type="entry name" value="Aminotransferase_I/II_large"/>
</dbReference>
<proteinExistence type="predicted"/>
<evidence type="ECO:0000256" key="6">
    <source>
        <dbReference type="ARBA" id="ARBA00022898"/>
    </source>
</evidence>
<dbReference type="InterPro" id="IPR015422">
    <property type="entry name" value="PyrdxlP-dep_Trfase_small"/>
</dbReference>
<evidence type="ECO:0000313" key="11">
    <source>
        <dbReference type="EMBL" id="MBP1851121.1"/>
    </source>
</evidence>
<dbReference type="Gene3D" id="3.40.640.10">
    <property type="entry name" value="Type I PLP-dependent aspartate aminotransferase-like (Major domain)"/>
    <property type="match status" value="1"/>
</dbReference>
<evidence type="ECO:0000256" key="2">
    <source>
        <dbReference type="ARBA" id="ARBA00003444"/>
    </source>
</evidence>
<protein>
    <recommendedName>
        <fullName evidence="4">threonine-phosphate decarboxylase</fullName>
        <ecNumber evidence="4">4.1.1.81</ecNumber>
    </recommendedName>
    <alternativeName>
        <fullName evidence="8">L-threonine-O-3-phosphate decarboxylase</fullName>
    </alternativeName>
</protein>
<evidence type="ECO:0000256" key="7">
    <source>
        <dbReference type="ARBA" id="ARBA00023239"/>
    </source>
</evidence>
<gene>
    <name evidence="11" type="ORF">J2Z17_002564</name>
</gene>
<evidence type="ECO:0000256" key="1">
    <source>
        <dbReference type="ARBA" id="ARBA00001933"/>
    </source>
</evidence>
<dbReference type="CDD" id="cd00609">
    <property type="entry name" value="AAT_like"/>
    <property type="match status" value="1"/>
</dbReference>
<comment type="pathway">
    <text evidence="3">Cofactor biosynthesis; adenosylcobalamin biosynthesis.</text>
</comment>
<comment type="caution">
    <text evidence="11">The sequence shown here is derived from an EMBL/GenBank/DDBJ whole genome shotgun (WGS) entry which is preliminary data.</text>
</comment>
<dbReference type="NCBIfam" id="TIGR01140">
    <property type="entry name" value="L_thr_O3P_dcar"/>
    <property type="match status" value="1"/>
</dbReference>
<keyword evidence="12" id="KW-1185">Reference proteome</keyword>
<dbReference type="Gene3D" id="3.90.1150.10">
    <property type="entry name" value="Aspartate Aminotransferase, domain 1"/>
    <property type="match status" value="1"/>
</dbReference>
<dbReference type="Pfam" id="PF00155">
    <property type="entry name" value="Aminotran_1_2"/>
    <property type="match status" value="1"/>
</dbReference>
<sequence length="334" mass="35251">MSGAIAHGGAIGAAIARFGGAKSDWLDLSTGLNPCPPDLPALDNAAWHRLPDRELFDQAETAAARFYGTVGMRPLAVAGTQAAIQQLPGLVQPGRRVAIVSPTYGEYGRVFAEAGFAMDRIAALADVTADHRLVVVVNPNNPDGRTYRPDALAALAGQMADRGALLVVDEAFADCTPGISLAPVVHDHPNLLVFRSFGKFFGMAGIRIGFVLAGDALRQALETTLGPWAVSGPALCVAARLMTGDTSAIHRTIAARKAAQMDILHANGLQPLGGTSLFALVESDRAAQLHDHLCRRHILTRVFDYAPTWLRLGLCPDRAADARLGVALAAFGDR</sequence>
<evidence type="ECO:0000313" key="12">
    <source>
        <dbReference type="Proteomes" id="UP000759443"/>
    </source>
</evidence>
<evidence type="ECO:0000256" key="9">
    <source>
        <dbReference type="ARBA" id="ARBA00048531"/>
    </source>
</evidence>